<organism evidence="3 4">
    <name type="scientific">Ambispora leptoticha</name>
    <dbReference type="NCBI Taxonomy" id="144679"/>
    <lineage>
        <taxon>Eukaryota</taxon>
        <taxon>Fungi</taxon>
        <taxon>Fungi incertae sedis</taxon>
        <taxon>Mucoromycota</taxon>
        <taxon>Glomeromycotina</taxon>
        <taxon>Glomeromycetes</taxon>
        <taxon>Archaeosporales</taxon>
        <taxon>Ambisporaceae</taxon>
        <taxon>Ambispora</taxon>
    </lineage>
</organism>
<dbReference type="EMBL" id="CAJVPS010005935">
    <property type="protein sequence ID" value="CAG8620147.1"/>
    <property type="molecule type" value="Genomic_DNA"/>
</dbReference>
<protein>
    <submittedName>
        <fullName evidence="3">2259_t:CDS:1</fullName>
    </submittedName>
</protein>
<dbReference type="Proteomes" id="UP000789508">
    <property type="component" value="Unassembled WGS sequence"/>
</dbReference>
<dbReference type="AlphaFoldDB" id="A0A9N9D1U6"/>
<feature type="region of interest" description="Disordered" evidence="1">
    <location>
        <begin position="82"/>
        <end position="121"/>
    </location>
</feature>
<sequence length="573" mass="65931">MGRISPNIREGAKVSVLGPVVGEIIARPLLGELWKTKRLSATVIQAAPSKNKNRWVISLDLQPEARIEVAAGHMKFEGFFTNNSDTNQCMNDESEEEGVGETDISSDSDRDSDCGQNEDGEAVSLNDANSTLWANKIITIDSRQVSYSYSSTPVVHIGDITNVMPRQFFEHFMPVDFINSVVIPSTNRCARECERGWHDLTWMEFMKFIGILTIMTYIKCADICDYWSNKQDTKRILLTFGQYMPHQRFRKIIKYLKLTDDVSEDNDDPFYFARQFHDAFNENLKMAVSPSTYLCIDESMCQWMGKVDKGPFQQKIPRKPHLIGCEFKTIADAQVNLLLRLDPVEPPAYITKKKFSDQYPPTVASVLRLTEPWFRSGRTIIGDSWFGSIDTCTTLYNHGLYSILQIKKHRYWPKYIPHDIIDALEDAYRSFVSRARSINNVDLTVCSLRDRKKIVLLASCFTTTLGSEVKRYIKDCSNVTFHRSVLFDEYCEYKSAVDILNNLRNNTLSYHDVLVSKCSVDRIFAFYLSIVEANSFFAYCRFVPEKQNIKHVDFRKQLVRLNFDYYLGIPVAD</sequence>
<dbReference type="PANTHER" id="PTHR46599:SF3">
    <property type="entry name" value="PIGGYBAC TRANSPOSABLE ELEMENT-DERIVED PROTEIN 4"/>
    <property type="match status" value="1"/>
</dbReference>
<accession>A0A9N9D1U6</accession>
<dbReference type="InterPro" id="IPR029526">
    <property type="entry name" value="PGBD"/>
</dbReference>
<feature type="compositionally biased region" description="Acidic residues" evidence="1">
    <location>
        <begin position="92"/>
        <end position="106"/>
    </location>
</feature>
<evidence type="ECO:0000256" key="1">
    <source>
        <dbReference type="SAM" id="MobiDB-lite"/>
    </source>
</evidence>
<comment type="caution">
    <text evidence="3">The sequence shown here is derived from an EMBL/GenBank/DDBJ whole genome shotgun (WGS) entry which is preliminary data.</text>
</comment>
<feature type="domain" description="PiggyBac transposable element-derived protein" evidence="2">
    <location>
        <begin position="165"/>
        <end position="536"/>
    </location>
</feature>
<dbReference type="Pfam" id="PF13843">
    <property type="entry name" value="DDE_Tnp_1_7"/>
    <property type="match status" value="1"/>
</dbReference>
<proteinExistence type="predicted"/>
<evidence type="ECO:0000259" key="2">
    <source>
        <dbReference type="Pfam" id="PF13843"/>
    </source>
</evidence>
<evidence type="ECO:0000313" key="3">
    <source>
        <dbReference type="EMBL" id="CAG8620147.1"/>
    </source>
</evidence>
<reference evidence="3" key="1">
    <citation type="submission" date="2021-06" db="EMBL/GenBank/DDBJ databases">
        <authorList>
            <person name="Kallberg Y."/>
            <person name="Tangrot J."/>
            <person name="Rosling A."/>
        </authorList>
    </citation>
    <scope>NUCLEOTIDE SEQUENCE</scope>
    <source>
        <strain evidence="3">FL130A</strain>
    </source>
</reference>
<dbReference type="PANTHER" id="PTHR46599">
    <property type="entry name" value="PIGGYBAC TRANSPOSABLE ELEMENT-DERIVED PROTEIN 4"/>
    <property type="match status" value="1"/>
</dbReference>
<feature type="compositionally biased region" description="Polar residues" evidence="1">
    <location>
        <begin position="82"/>
        <end position="91"/>
    </location>
</feature>
<gene>
    <name evidence="3" type="ORF">ALEPTO_LOCUS8930</name>
</gene>
<evidence type="ECO:0000313" key="4">
    <source>
        <dbReference type="Proteomes" id="UP000789508"/>
    </source>
</evidence>
<dbReference type="OrthoDB" id="2409026at2759"/>
<keyword evidence="4" id="KW-1185">Reference proteome</keyword>
<name>A0A9N9D1U6_9GLOM</name>